<evidence type="ECO:0000313" key="2">
    <source>
        <dbReference type="Proteomes" id="UP000790377"/>
    </source>
</evidence>
<reference evidence="1" key="1">
    <citation type="journal article" date="2021" name="New Phytol.">
        <title>Evolutionary innovations through gain and loss of genes in the ectomycorrhizal Boletales.</title>
        <authorList>
            <person name="Wu G."/>
            <person name="Miyauchi S."/>
            <person name="Morin E."/>
            <person name="Kuo A."/>
            <person name="Drula E."/>
            <person name="Varga T."/>
            <person name="Kohler A."/>
            <person name="Feng B."/>
            <person name="Cao Y."/>
            <person name="Lipzen A."/>
            <person name="Daum C."/>
            <person name="Hundley H."/>
            <person name="Pangilinan J."/>
            <person name="Johnson J."/>
            <person name="Barry K."/>
            <person name="LaButti K."/>
            <person name="Ng V."/>
            <person name="Ahrendt S."/>
            <person name="Min B."/>
            <person name="Choi I.G."/>
            <person name="Park H."/>
            <person name="Plett J.M."/>
            <person name="Magnuson J."/>
            <person name="Spatafora J.W."/>
            <person name="Nagy L.G."/>
            <person name="Henrissat B."/>
            <person name="Grigoriev I.V."/>
            <person name="Yang Z.L."/>
            <person name="Xu J."/>
            <person name="Martin F.M."/>
        </authorList>
    </citation>
    <scope>NUCLEOTIDE SEQUENCE</scope>
    <source>
        <strain evidence="1">ATCC 28755</strain>
    </source>
</reference>
<dbReference type="EMBL" id="MU268031">
    <property type="protein sequence ID" value="KAH7906355.1"/>
    <property type="molecule type" value="Genomic_DNA"/>
</dbReference>
<gene>
    <name evidence="1" type="ORF">BJ138DRAFT_1016362</name>
</gene>
<sequence>MPAFQPADTNRKIHVSGTNGFIGIWVARTLLERGYSVRSTVRADAKAEHLRKVFSEYGDKHEIVIVPDITKEGAFDEAVKGVHAVEHVASPVDLALEDPYELINPAVKGTVGMLQSVLNHGTSIQRIVITSSVAAVIHDDPTPLIFDESDWNEQCLEILARGGPQLTGPMKYRASKTLAEKAAWKFWEDNQTKIKWDIVVINPPYVFGPTIHEAASPSALNVSTVEWYNYVVRPTSSGATNEFLATTGSGGWVDVRDLAEAHVQSLEREAAGSKRIIVSVGAWKWQDFVDEANTISPPPKLSRPLPVGNPRSESANPATVHMLQYNTDRAKTVFEIQYRTISETTRDMLVDFESKGWL</sequence>
<name>A0ACB7ZYM5_9AGAM</name>
<dbReference type="Proteomes" id="UP000790377">
    <property type="component" value="Unassembled WGS sequence"/>
</dbReference>
<keyword evidence="2" id="KW-1185">Reference proteome</keyword>
<protein>
    <submittedName>
        <fullName evidence="1">Uncharacterized protein</fullName>
    </submittedName>
</protein>
<proteinExistence type="predicted"/>
<comment type="caution">
    <text evidence="1">The sequence shown here is derived from an EMBL/GenBank/DDBJ whole genome shotgun (WGS) entry which is preliminary data.</text>
</comment>
<organism evidence="1 2">
    <name type="scientific">Hygrophoropsis aurantiaca</name>
    <dbReference type="NCBI Taxonomy" id="72124"/>
    <lineage>
        <taxon>Eukaryota</taxon>
        <taxon>Fungi</taxon>
        <taxon>Dikarya</taxon>
        <taxon>Basidiomycota</taxon>
        <taxon>Agaricomycotina</taxon>
        <taxon>Agaricomycetes</taxon>
        <taxon>Agaricomycetidae</taxon>
        <taxon>Boletales</taxon>
        <taxon>Coniophorineae</taxon>
        <taxon>Hygrophoropsidaceae</taxon>
        <taxon>Hygrophoropsis</taxon>
    </lineage>
</organism>
<accession>A0ACB7ZYM5</accession>
<evidence type="ECO:0000313" key="1">
    <source>
        <dbReference type="EMBL" id="KAH7906355.1"/>
    </source>
</evidence>